<dbReference type="OrthoDB" id="2157530at2759"/>
<dbReference type="AlphaFoldDB" id="A0A8H4UNP4"/>
<dbReference type="EMBL" id="JABEYC010000260">
    <property type="protein sequence ID" value="KAF4980028.1"/>
    <property type="molecule type" value="Genomic_DNA"/>
</dbReference>
<dbReference type="InterPro" id="IPR010730">
    <property type="entry name" value="HET"/>
</dbReference>
<sequence length="862" mass="97807">MVPIRMSNFGIWDPLAPNFYKDYAAPRPQPSQPYDQESQGLVIGSLLSVVKYLRPPTAHDHCPERPYVELEVPQDARRIVAVSFSAVAHDQGWADVKEEPSFTWFDASVQRPEGRADLRTITAFYNRLANPEYFEQKVRWHLNDGPRRRLWIEALRPGDVIQLTPKAIYIAWVNIVKECSIKIEYESKELHGELNELQLASNAAHYTTSLSTSDEEIRLLHVEPGSFEDPIRGYFSQAKLRDVESHTIDFDALSYFWGDSSDRVDISLVARKDLVDNEAAREAFSIGRTVADALKRFRHQDKLLTIWIDAVCINQENLEERAHQVTLMNQIYSQASTVRIWLGEANPGVQACLSLTRDMYNHNHRYCLGGKGCSCPGTAHLLSLDEIDEHMQSLRNEGQAETFHGMAEIFRLHSKAWSPEIIDLAGWYGNTQLSFLMSVLFENPWFTRVWVIQEALSSSNALVHCSGEQVPWEELIEVNSWLGRTEFKLQNPHITSQTIMAPIWKALKPKGTTNSLASPIEAQPTSELSSILDVFLAGLDLKATDPRDKLFALLTFADETHVSGKLDELIRPNYDKSAQRVFADFTRWWIREHGSLSILSTVHCHPDRTWQRTLASNKIKNTSNKPTWAISSEGRSRWARASLVSQFKFSAAGETRPDVELLNTSDSLVLRLSGHRVSEIAAISHAPIEYIYPYAHDNGERSDISAVFDKIFDPCGFTEFWTFKSIDNTKDNTVKNARNKYIDHVRAHWLYAEHPKLQALKPSGSPEKEWYETDKLPTCCEPCFFVASDGRFGLCPWGSKEGDVIVLLHGGKVPYLLRPAKGRDADSTFELVGECFVEGIMHGELFQLYGDNAGFAEIFDLV</sequence>
<evidence type="ECO:0000313" key="2">
    <source>
        <dbReference type="EMBL" id="KAF4980028.1"/>
    </source>
</evidence>
<proteinExistence type="predicted"/>
<protein>
    <recommendedName>
        <fullName evidence="1">Heterokaryon incompatibility domain-containing protein</fullName>
    </recommendedName>
</protein>
<keyword evidence="3" id="KW-1185">Reference proteome</keyword>
<reference evidence="2" key="2">
    <citation type="submission" date="2020-05" db="EMBL/GenBank/DDBJ databases">
        <authorList>
            <person name="Kim H.-S."/>
            <person name="Proctor R.H."/>
            <person name="Brown D.W."/>
        </authorList>
    </citation>
    <scope>NUCLEOTIDE SEQUENCE</scope>
    <source>
        <strain evidence="2">NRRL 22465</strain>
    </source>
</reference>
<accession>A0A8H4UNP4</accession>
<evidence type="ECO:0000259" key="1">
    <source>
        <dbReference type="Pfam" id="PF06985"/>
    </source>
</evidence>
<dbReference type="PANTHER" id="PTHR24148">
    <property type="entry name" value="ANKYRIN REPEAT DOMAIN-CONTAINING PROTEIN 39 HOMOLOG-RELATED"/>
    <property type="match status" value="1"/>
</dbReference>
<dbReference type="Proteomes" id="UP000635477">
    <property type="component" value="Unassembled WGS sequence"/>
</dbReference>
<dbReference type="Pfam" id="PF26639">
    <property type="entry name" value="Het-6_barrel"/>
    <property type="match status" value="1"/>
</dbReference>
<gene>
    <name evidence="2" type="ORF">FZEAL_3890</name>
</gene>
<name>A0A8H4UNP4_9HYPO</name>
<evidence type="ECO:0000313" key="3">
    <source>
        <dbReference type="Proteomes" id="UP000635477"/>
    </source>
</evidence>
<organism evidence="2 3">
    <name type="scientific">Fusarium zealandicum</name>
    <dbReference type="NCBI Taxonomy" id="1053134"/>
    <lineage>
        <taxon>Eukaryota</taxon>
        <taxon>Fungi</taxon>
        <taxon>Dikarya</taxon>
        <taxon>Ascomycota</taxon>
        <taxon>Pezizomycotina</taxon>
        <taxon>Sordariomycetes</taxon>
        <taxon>Hypocreomycetidae</taxon>
        <taxon>Hypocreales</taxon>
        <taxon>Nectriaceae</taxon>
        <taxon>Fusarium</taxon>
        <taxon>Fusarium staphyleae species complex</taxon>
    </lineage>
</organism>
<dbReference type="InterPro" id="IPR052895">
    <property type="entry name" value="HetReg/Transcr_Mod"/>
</dbReference>
<reference evidence="2" key="1">
    <citation type="journal article" date="2020" name="BMC Genomics">
        <title>Correction to: Identification and distribution of gene clusters required for synthesis of sphingolipid metabolism inhibitors in diverse species of the filamentous fungus Fusarium.</title>
        <authorList>
            <person name="Kim H.S."/>
            <person name="Lohmar J.M."/>
            <person name="Busman M."/>
            <person name="Brown D.W."/>
            <person name="Naumann T.A."/>
            <person name="Divon H.H."/>
            <person name="Lysoe E."/>
            <person name="Uhlig S."/>
            <person name="Proctor R.H."/>
        </authorList>
    </citation>
    <scope>NUCLEOTIDE SEQUENCE</scope>
    <source>
        <strain evidence="2">NRRL 22465</strain>
    </source>
</reference>
<dbReference type="Pfam" id="PF06985">
    <property type="entry name" value="HET"/>
    <property type="match status" value="1"/>
</dbReference>
<feature type="domain" description="Heterokaryon incompatibility" evidence="1">
    <location>
        <begin position="250"/>
        <end position="454"/>
    </location>
</feature>
<comment type="caution">
    <text evidence="2">The sequence shown here is derived from an EMBL/GenBank/DDBJ whole genome shotgun (WGS) entry which is preliminary data.</text>
</comment>
<dbReference type="PANTHER" id="PTHR24148:SF80">
    <property type="entry name" value="HETEROKARYON INCOMPATIBILITY DOMAIN-CONTAINING PROTEIN"/>
    <property type="match status" value="1"/>
</dbReference>